<evidence type="ECO:0000256" key="3">
    <source>
        <dbReference type="ARBA" id="ARBA00022737"/>
    </source>
</evidence>
<feature type="domain" description="SpoVT-AbrB" evidence="8">
    <location>
        <begin position="7"/>
        <end position="54"/>
    </location>
</feature>
<dbReference type="InterPro" id="IPR038619">
    <property type="entry name" value="MraZ_sf"/>
</dbReference>
<dbReference type="InterPro" id="IPR035644">
    <property type="entry name" value="MraZ_C"/>
</dbReference>
<gene>
    <name evidence="7 9" type="primary">mraZ</name>
    <name evidence="10" type="ORF">RN605_07735</name>
    <name evidence="9" type="ORF">RN608_00565</name>
</gene>
<dbReference type="InterPro" id="IPR035642">
    <property type="entry name" value="MraZ_N"/>
</dbReference>
<evidence type="ECO:0000256" key="4">
    <source>
        <dbReference type="ARBA" id="ARBA00023015"/>
    </source>
</evidence>
<comment type="subunit">
    <text evidence="7">Forms oligomers.</text>
</comment>
<dbReference type="EMBL" id="CP134890">
    <property type="protein sequence ID" value="WNM20579.1"/>
    <property type="molecule type" value="Genomic_DNA"/>
</dbReference>
<evidence type="ECO:0000256" key="7">
    <source>
        <dbReference type="HAMAP-Rule" id="MF_01008"/>
    </source>
</evidence>
<dbReference type="Proteomes" id="UP001304515">
    <property type="component" value="Chromosome"/>
</dbReference>
<dbReference type="InterPro" id="IPR037914">
    <property type="entry name" value="SpoVT-AbrB_sf"/>
</dbReference>
<feature type="domain" description="SpoVT-AbrB" evidence="8">
    <location>
        <begin position="83"/>
        <end position="126"/>
    </location>
</feature>
<dbReference type="AlphaFoldDB" id="A0AA96F0Z7"/>
<proteinExistence type="inferred from homology"/>
<dbReference type="SUPFAM" id="SSF89447">
    <property type="entry name" value="AbrB/MazE/MraZ-like"/>
    <property type="match status" value="1"/>
</dbReference>
<dbReference type="PROSITE" id="PS51740">
    <property type="entry name" value="SPOVT_ABRB"/>
    <property type="match status" value="2"/>
</dbReference>
<dbReference type="KEGG" id="fcj:RN605_07735"/>
<keyword evidence="2 7" id="KW-0963">Cytoplasm</keyword>
<accession>A0AA96J9I6</accession>
<dbReference type="InterPro" id="IPR020603">
    <property type="entry name" value="MraZ_dom"/>
</dbReference>
<sequence length="156" mass="17653">MDSIIGTYECKVDAKGRLMIPAALKKQLTSSLKDGFVLKRSVFQPCLELYPMAEWNLMMQKINKLNRFVKKNNDFIRRFTAGVKMIEVDELGRLLVPKDLIAFSKISKDIVLSSAVNIVEIWDKELYEKSISGDDVDFADLAEDVMGNINDDNGIS</sequence>
<dbReference type="RefSeq" id="WP_313323930.1">
    <property type="nucleotide sequence ID" value="NZ_CP134878.1"/>
</dbReference>
<dbReference type="CDD" id="cd16321">
    <property type="entry name" value="MraZ_C"/>
    <property type="match status" value="1"/>
</dbReference>
<dbReference type="GO" id="GO:0005737">
    <property type="term" value="C:cytoplasm"/>
    <property type="evidence" value="ECO:0007669"/>
    <property type="project" value="UniProtKB-UniRule"/>
</dbReference>
<dbReference type="InterPro" id="IPR007159">
    <property type="entry name" value="SpoVT-AbrB_dom"/>
</dbReference>
<dbReference type="GO" id="GO:0003700">
    <property type="term" value="F:DNA-binding transcription factor activity"/>
    <property type="evidence" value="ECO:0007669"/>
    <property type="project" value="UniProtKB-UniRule"/>
</dbReference>
<evidence type="ECO:0000259" key="8">
    <source>
        <dbReference type="PROSITE" id="PS51740"/>
    </source>
</evidence>
<evidence type="ECO:0000256" key="2">
    <source>
        <dbReference type="ARBA" id="ARBA00022490"/>
    </source>
</evidence>
<dbReference type="PANTHER" id="PTHR34701:SF1">
    <property type="entry name" value="TRANSCRIPTIONAL REGULATOR MRAZ"/>
    <property type="match status" value="1"/>
</dbReference>
<dbReference type="GO" id="GO:2000143">
    <property type="term" value="P:negative regulation of DNA-templated transcription initiation"/>
    <property type="evidence" value="ECO:0007669"/>
    <property type="project" value="TreeGrafter"/>
</dbReference>
<name>A0AA96F0Z7_9FLAO</name>
<keyword evidence="5 7" id="KW-0238">DNA-binding</keyword>
<evidence type="ECO:0000256" key="5">
    <source>
        <dbReference type="ARBA" id="ARBA00023125"/>
    </source>
</evidence>
<dbReference type="HAMAP" id="MF_01008">
    <property type="entry name" value="MraZ"/>
    <property type="match status" value="1"/>
</dbReference>
<reference evidence="9 11" key="1">
    <citation type="submission" date="2023-09" db="EMBL/GenBank/DDBJ databases">
        <title>Flavobacterium sp. a novel bacteria isolate from Pepper rhizosphere.</title>
        <authorList>
            <person name="Peng Y."/>
            <person name="Lee J."/>
        </authorList>
    </citation>
    <scope>NUCLEOTIDE SEQUENCE</scope>
    <source>
        <strain evidence="9">PMR2A8</strain>
        <strain evidence="10 11">PMTSA4</strain>
    </source>
</reference>
<dbReference type="EMBL" id="CP134878">
    <property type="protein sequence ID" value="WNM19190.1"/>
    <property type="molecule type" value="Genomic_DNA"/>
</dbReference>
<evidence type="ECO:0000256" key="1">
    <source>
        <dbReference type="ARBA" id="ARBA00013860"/>
    </source>
</evidence>
<evidence type="ECO:0000313" key="11">
    <source>
        <dbReference type="Proteomes" id="UP001304515"/>
    </source>
</evidence>
<dbReference type="GO" id="GO:0000976">
    <property type="term" value="F:transcription cis-regulatory region binding"/>
    <property type="evidence" value="ECO:0007669"/>
    <property type="project" value="TreeGrafter"/>
</dbReference>
<dbReference type="InterPro" id="IPR003444">
    <property type="entry name" value="MraZ"/>
</dbReference>
<keyword evidence="4 7" id="KW-0805">Transcription regulation</keyword>
<dbReference type="GO" id="GO:0009295">
    <property type="term" value="C:nucleoid"/>
    <property type="evidence" value="ECO:0007669"/>
    <property type="project" value="UniProtKB-SubCell"/>
</dbReference>
<keyword evidence="11" id="KW-1185">Reference proteome</keyword>
<protein>
    <recommendedName>
        <fullName evidence="1 7">Transcriptional regulator MraZ</fullName>
    </recommendedName>
</protein>
<evidence type="ECO:0000313" key="9">
    <source>
        <dbReference type="EMBL" id="WNM19190.1"/>
    </source>
</evidence>
<evidence type="ECO:0000256" key="6">
    <source>
        <dbReference type="ARBA" id="ARBA00023163"/>
    </source>
</evidence>
<comment type="similarity">
    <text evidence="7">Belongs to the MraZ family.</text>
</comment>
<comment type="subcellular location">
    <subcellularLocation>
        <location evidence="7">Cytoplasm</location>
        <location evidence="7">Nucleoid</location>
    </subcellularLocation>
</comment>
<evidence type="ECO:0000313" key="10">
    <source>
        <dbReference type="EMBL" id="WNM20579.1"/>
    </source>
</evidence>
<dbReference type="CDD" id="cd16320">
    <property type="entry name" value="MraZ_N"/>
    <property type="match status" value="1"/>
</dbReference>
<accession>A0AA96F0Z7</accession>
<organism evidence="9">
    <name type="scientific">Flavobacterium capsici</name>
    <dbReference type="NCBI Taxonomy" id="3075618"/>
    <lineage>
        <taxon>Bacteria</taxon>
        <taxon>Pseudomonadati</taxon>
        <taxon>Bacteroidota</taxon>
        <taxon>Flavobacteriia</taxon>
        <taxon>Flavobacteriales</taxon>
        <taxon>Flavobacteriaceae</taxon>
        <taxon>Flavobacterium</taxon>
    </lineage>
</organism>
<keyword evidence="3" id="KW-0677">Repeat</keyword>
<keyword evidence="6 7" id="KW-0804">Transcription</keyword>
<dbReference type="Pfam" id="PF02381">
    <property type="entry name" value="MraZ"/>
    <property type="match status" value="2"/>
</dbReference>
<dbReference type="Gene3D" id="3.40.1550.20">
    <property type="entry name" value="Transcriptional regulator MraZ domain"/>
    <property type="match status" value="1"/>
</dbReference>
<dbReference type="PANTHER" id="PTHR34701">
    <property type="entry name" value="TRANSCRIPTIONAL REGULATOR MRAZ"/>
    <property type="match status" value="1"/>
</dbReference>
<dbReference type="NCBIfam" id="TIGR00242">
    <property type="entry name" value="division/cell wall cluster transcriptional repressor MraZ"/>
    <property type="match status" value="1"/>
</dbReference>